<dbReference type="PANTHER" id="PTHR30146">
    <property type="entry name" value="LACI-RELATED TRANSCRIPTIONAL REPRESSOR"/>
    <property type="match status" value="1"/>
</dbReference>
<dbReference type="Gene3D" id="1.10.260.40">
    <property type="entry name" value="lambda repressor-like DNA-binding domains"/>
    <property type="match status" value="1"/>
</dbReference>
<dbReference type="GO" id="GO:0003700">
    <property type="term" value="F:DNA-binding transcription factor activity"/>
    <property type="evidence" value="ECO:0007669"/>
    <property type="project" value="TreeGrafter"/>
</dbReference>
<name>A0A1H4GZW3_9SPHI</name>
<proteinExistence type="predicted"/>
<dbReference type="SMART" id="SM00354">
    <property type="entry name" value="HTH_LACI"/>
    <property type="match status" value="1"/>
</dbReference>
<dbReference type="Pfam" id="PF00356">
    <property type="entry name" value="LacI"/>
    <property type="match status" value="1"/>
</dbReference>
<evidence type="ECO:0000313" key="6">
    <source>
        <dbReference type="Proteomes" id="UP000198850"/>
    </source>
</evidence>
<dbReference type="PANTHER" id="PTHR30146:SF148">
    <property type="entry name" value="HTH-TYPE TRANSCRIPTIONAL REPRESSOR PURR-RELATED"/>
    <property type="match status" value="1"/>
</dbReference>
<dbReference type="PROSITE" id="PS50932">
    <property type="entry name" value="HTH_LACI_2"/>
    <property type="match status" value="1"/>
</dbReference>
<dbReference type="InterPro" id="IPR000843">
    <property type="entry name" value="HTH_LacI"/>
</dbReference>
<sequence length="135" mass="15011">MKSFQGDLMKENQQHNTILDLAAALNLSPATVSRALNNTSYVKPETRQRVVEMASKIGYRKNKMAAGLRNNKTSTIGLILPKISMYFHAAVVTVIQNLLHARSALIYMRREPPALSGRCSSSTCLYINNCFFTSS</sequence>
<dbReference type="InterPro" id="IPR010982">
    <property type="entry name" value="Lambda_DNA-bd_dom_sf"/>
</dbReference>
<organism evidence="5 6">
    <name type="scientific">Pedobacter hartonius</name>
    <dbReference type="NCBI Taxonomy" id="425514"/>
    <lineage>
        <taxon>Bacteria</taxon>
        <taxon>Pseudomonadati</taxon>
        <taxon>Bacteroidota</taxon>
        <taxon>Sphingobacteriia</taxon>
        <taxon>Sphingobacteriales</taxon>
        <taxon>Sphingobacteriaceae</taxon>
        <taxon>Pedobacter</taxon>
    </lineage>
</organism>
<keyword evidence="2" id="KW-0238">DNA-binding</keyword>
<dbReference type="Gene3D" id="3.40.50.2300">
    <property type="match status" value="1"/>
</dbReference>
<feature type="domain" description="HTH lacI-type" evidence="4">
    <location>
        <begin position="17"/>
        <end position="70"/>
    </location>
</feature>
<dbReference type="Proteomes" id="UP000198850">
    <property type="component" value="Unassembled WGS sequence"/>
</dbReference>
<dbReference type="CDD" id="cd01392">
    <property type="entry name" value="HTH_LacI"/>
    <property type="match status" value="1"/>
</dbReference>
<keyword evidence="1" id="KW-0805">Transcription regulation</keyword>
<reference evidence="5 6" key="1">
    <citation type="submission" date="2016-10" db="EMBL/GenBank/DDBJ databases">
        <authorList>
            <person name="de Groot N.N."/>
        </authorList>
    </citation>
    <scope>NUCLEOTIDE SEQUENCE [LARGE SCALE GENOMIC DNA]</scope>
    <source>
        <strain evidence="5 6">DSM 19033</strain>
    </source>
</reference>
<dbReference type="STRING" id="425514.SAMN05443550_11244"/>
<keyword evidence="3" id="KW-0804">Transcription</keyword>
<keyword evidence="6" id="KW-1185">Reference proteome</keyword>
<accession>A0A1H4GZW3</accession>
<dbReference type="EMBL" id="FNRA01000012">
    <property type="protein sequence ID" value="SEB14600.1"/>
    <property type="molecule type" value="Genomic_DNA"/>
</dbReference>
<dbReference type="SUPFAM" id="SSF47413">
    <property type="entry name" value="lambda repressor-like DNA-binding domains"/>
    <property type="match status" value="1"/>
</dbReference>
<protein>
    <submittedName>
        <fullName evidence="5">LacI family transcriptional regulator</fullName>
    </submittedName>
</protein>
<evidence type="ECO:0000256" key="3">
    <source>
        <dbReference type="ARBA" id="ARBA00023163"/>
    </source>
</evidence>
<gene>
    <name evidence="5" type="ORF">SAMN05443550_11244</name>
</gene>
<dbReference type="AlphaFoldDB" id="A0A1H4GZW3"/>
<evidence type="ECO:0000256" key="2">
    <source>
        <dbReference type="ARBA" id="ARBA00023125"/>
    </source>
</evidence>
<evidence type="ECO:0000259" key="4">
    <source>
        <dbReference type="PROSITE" id="PS50932"/>
    </source>
</evidence>
<evidence type="ECO:0000256" key="1">
    <source>
        <dbReference type="ARBA" id="ARBA00023015"/>
    </source>
</evidence>
<evidence type="ECO:0000313" key="5">
    <source>
        <dbReference type="EMBL" id="SEB14600.1"/>
    </source>
</evidence>
<dbReference type="GO" id="GO:0000976">
    <property type="term" value="F:transcription cis-regulatory region binding"/>
    <property type="evidence" value="ECO:0007669"/>
    <property type="project" value="TreeGrafter"/>
</dbReference>